<evidence type="ECO:0000259" key="10">
    <source>
        <dbReference type="Pfam" id="PF01431"/>
    </source>
</evidence>
<keyword evidence="4" id="KW-0479">Metal-binding</keyword>
<keyword evidence="7" id="KW-0482">Metalloprotease</keyword>
<evidence type="ECO:0000256" key="3">
    <source>
        <dbReference type="ARBA" id="ARBA00022670"/>
    </source>
</evidence>
<evidence type="ECO:0000256" key="8">
    <source>
        <dbReference type="SAM" id="MobiDB-lite"/>
    </source>
</evidence>
<feature type="compositionally biased region" description="Polar residues" evidence="8">
    <location>
        <begin position="28"/>
        <end position="39"/>
    </location>
</feature>
<comment type="similarity">
    <text evidence="2">Belongs to the peptidase M13 family.</text>
</comment>
<keyword evidence="9" id="KW-0472">Membrane</keyword>
<feature type="compositionally biased region" description="Polar residues" evidence="8">
    <location>
        <begin position="1"/>
        <end position="13"/>
    </location>
</feature>
<reference evidence="12" key="1">
    <citation type="journal article" date="2020" name="Cell">
        <title>Large-Scale Comparative Analyses of Tick Genomes Elucidate Their Genetic Diversity and Vector Capacities.</title>
        <authorList>
            <consortium name="Tick Genome and Microbiome Consortium (TIGMIC)"/>
            <person name="Jia N."/>
            <person name="Wang J."/>
            <person name="Shi W."/>
            <person name="Du L."/>
            <person name="Sun Y."/>
            <person name="Zhan W."/>
            <person name="Jiang J.F."/>
            <person name="Wang Q."/>
            <person name="Zhang B."/>
            <person name="Ji P."/>
            <person name="Bell-Sakyi L."/>
            <person name="Cui X.M."/>
            <person name="Yuan T.T."/>
            <person name="Jiang B.G."/>
            <person name="Yang W.F."/>
            <person name="Lam T.T."/>
            <person name="Chang Q.C."/>
            <person name="Ding S.J."/>
            <person name="Wang X.J."/>
            <person name="Zhu J.G."/>
            <person name="Ruan X.D."/>
            <person name="Zhao L."/>
            <person name="Wei J.T."/>
            <person name="Ye R.Z."/>
            <person name="Que T.C."/>
            <person name="Du C.H."/>
            <person name="Zhou Y.H."/>
            <person name="Cheng J.X."/>
            <person name="Dai P.F."/>
            <person name="Guo W.B."/>
            <person name="Han X.H."/>
            <person name="Huang E.J."/>
            <person name="Li L.F."/>
            <person name="Wei W."/>
            <person name="Gao Y.C."/>
            <person name="Liu J.Z."/>
            <person name="Shao H.Z."/>
            <person name="Wang X."/>
            <person name="Wang C.C."/>
            <person name="Yang T.C."/>
            <person name="Huo Q.B."/>
            <person name="Li W."/>
            <person name="Chen H.Y."/>
            <person name="Chen S.E."/>
            <person name="Zhou L.G."/>
            <person name="Ni X.B."/>
            <person name="Tian J.H."/>
            <person name="Sheng Y."/>
            <person name="Liu T."/>
            <person name="Pan Y.S."/>
            <person name="Xia L.Y."/>
            <person name="Li J."/>
            <person name="Zhao F."/>
            <person name="Cao W.C."/>
        </authorList>
    </citation>
    <scope>NUCLEOTIDE SEQUENCE</scope>
    <source>
        <strain evidence="12">Rsan-2018</strain>
    </source>
</reference>
<feature type="compositionally biased region" description="Polar residues" evidence="8">
    <location>
        <begin position="240"/>
        <end position="263"/>
    </location>
</feature>
<dbReference type="VEuPathDB" id="VectorBase:RSAN_048379"/>
<reference evidence="12" key="2">
    <citation type="submission" date="2021-09" db="EMBL/GenBank/DDBJ databases">
        <authorList>
            <person name="Jia N."/>
            <person name="Wang J."/>
            <person name="Shi W."/>
            <person name="Du L."/>
            <person name="Sun Y."/>
            <person name="Zhan W."/>
            <person name="Jiang J."/>
            <person name="Wang Q."/>
            <person name="Zhang B."/>
            <person name="Ji P."/>
            <person name="Sakyi L.B."/>
            <person name="Cui X."/>
            <person name="Yuan T."/>
            <person name="Jiang B."/>
            <person name="Yang W."/>
            <person name="Lam T.T.-Y."/>
            <person name="Chang Q."/>
            <person name="Ding S."/>
            <person name="Wang X."/>
            <person name="Zhu J."/>
            <person name="Ruan X."/>
            <person name="Zhao L."/>
            <person name="Wei J."/>
            <person name="Que T."/>
            <person name="Du C."/>
            <person name="Cheng J."/>
            <person name="Dai P."/>
            <person name="Han X."/>
            <person name="Huang E."/>
            <person name="Gao Y."/>
            <person name="Liu J."/>
            <person name="Shao H."/>
            <person name="Ye R."/>
            <person name="Li L."/>
            <person name="Wei W."/>
            <person name="Wang X."/>
            <person name="Wang C."/>
            <person name="Huo Q."/>
            <person name="Li W."/>
            <person name="Guo W."/>
            <person name="Chen H."/>
            <person name="Chen S."/>
            <person name="Zhou L."/>
            <person name="Zhou L."/>
            <person name="Ni X."/>
            <person name="Tian J."/>
            <person name="Zhou Y."/>
            <person name="Sheng Y."/>
            <person name="Liu T."/>
            <person name="Pan Y."/>
            <person name="Xia L."/>
            <person name="Li J."/>
            <person name="Zhao F."/>
            <person name="Cao W."/>
        </authorList>
    </citation>
    <scope>NUCLEOTIDE SEQUENCE</scope>
    <source>
        <strain evidence="12">Rsan-2018</strain>
        <tissue evidence="12">Larvae</tissue>
    </source>
</reference>
<keyword evidence="6" id="KW-0862">Zinc</keyword>
<feature type="compositionally biased region" description="Low complexity" evidence="8">
    <location>
        <begin position="310"/>
        <end position="324"/>
    </location>
</feature>
<keyword evidence="13" id="KW-1185">Reference proteome</keyword>
<dbReference type="GO" id="GO:0004222">
    <property type="term" value="F:metalloendopeptidase activity"/>
    <property type="evidence" value="ECO:0007669"/>
    <property type="project" value="InterPro"/>
</dbReference>
<feature type="domain" description="Peptidase M13 C-terminal" evidence="10">
    <location>
        <begin position="882"/>
        <end position="958"/>
    </location>
</feature>
<evidence type="ECO:0000256" key="1">
    <source>
        <dbReference type="ARBA" id="ARBA00001947"/>
    </source>
</evidence>
<dbReference type="PROSITE" id="PS51885">
    <property type="entry name" value="NEPRILYSIN"/>
    <property type="match status" value="1"/>
</dbReference>
<evidence type="ECO:0000313" key="12">
    <source>
        <dbReference type="EMBL" id="KAH7962082.1"/>
    </source>
</evidence>
<evidence type="ECO:0000256" key="4">
    <source>
        <dbReference type="ARBA" id="ARBA00022723"/>
    </source>
</evidence>
<comment type="cofactor">
    <cofactor evidence="1">
        <name>Zn(2+)</name>
        <dbReference type="ChEBI" id="CHEBI:29105"/>
    </cofactor>
</comment>
<dbReference type="Pfam" id="PF01431">
    <property type="entry name" value="Peptidase_M13"/>
    <property type="match status" value="1"/>
</dbReference>
<comment type="caution">
    <text evidence="12">The sequence shown here is derived from an EMBL/GenBank/DDBJ whole genome shotgun (WGS) entry which is preliminary data.</text>
</comment>
<dbReference type="PANTHER" id="PTHR11733:SF241">
    <property type="entry name" value="GH26575P-RELATED"/>
    <property type="match status" value="1"/>
</dbReference>
<dbReference type="InterPro" id="IPR018497">
    <property type="entry name" value="Peptidase_M13_C"/>
</dbReference>
<dbReference type="SUPFAM" id="SSF55486">
    <property type="entry name" value="Metalloproteases ('zincins'), catalytic domain"/>
    <property type="match status" value="1"/>
</dbReference>
<dbReference type="InterPro" id="IPR042089">
    <property type="entry name" value="Peptidase_M13_dom_2"/>
</dbReference>
<evidence type="ECO:0000256" key="9">
    <source>
        <dbReference type="SAM" id="Phobius"/>
    </source>
</evidence>
<keyword evidence="5" id="KW-0378">Hydrolase</keyword>
<dbReference type="Proteomes" id="UP000821837">
    <property type="component" value="Chromosome 3"/>
</dbReference>
<evidence type="ECO:0000256" key="6">
    <source>
        <dbReference type="ARBA" id="ARBA00022833"/>
    </source>
</evidence>
<evidence type="ECO:0000256" key="2">
    <source>
        <dbReference type="ARBA" id="ARBA00007357"/>
    </source>
</evidence>
<dbReference type="GO" id="GO:0005886">
    <property type="term" value="C:plasma membrane"/>
    <property type="evidence" value="ECO:0007669"/>
    <property type="project" value="TreeGrafter"/>
</dbReference>
<keyword evidence="3" id="KW-0645">Protease</keyword>
<keyword evidence="9" id="KW-1133">Transmembrane helix</keyword>
<dbReference type="Gene3D" id="1.10.1380.10">
    <property type="entry name" value="Neutral endopeptidase , domain2"/>
    <property type="match status" value="1"/>
</dbReference>
<dbReference type="InterPro" id="IPR024079">
    <property type="entry name" value="MetalloPept_cat_dom_sf"/>
</dbReference>
<dbReference type="Pfam" id="PF05649">
    <property type="entry name" value="Peptidase_M13_N"/>
    <property type="match status" value="1"/>
</dbReference>
<dbReference type="InterPro" id="IPR008753">
    <property type="entry name" value="Peptidase_M13_N"/>
</dbReference>
<dbReference type="GO" id="GO:0016485">
    <property type="term" value="P:protein processing"/>
    <property type="evidence" value="ECO:0007669"/>
    <property type="project" value="TreeGrafter"/>
</dbReference>
<feature type="domain" description="Peptidase M13 N-terminal" evidence="11">
    <location>
        <begin position="442"/>
        <end position="816"/>
    </location>
</feature>
<feature type="region of interest" description="Disordered" evidence="8">
    <location>
        <begin position="1"/>
        <end position="140"/>
    </location>
</feature>
<dbReference type="Gene3D" id="3.40.390.10">
    <property type="entry name" value="Collagenase (Catalytic Domain)"/>
    <property type="match status" value="1"/>
</dbReference>
<evidence type="ECO:0000256" key="7">
    <source>
        <dbReference type="ARBA" id="ARBA00023049"/>
    </source>
</evidence>
<feature type="region of interest" description="Disordered" evidence="8">
    <location>
        <begin position="228"/>
        <end position="352"/>
    </location>
</feature>
<sequence length="1054" mass="116058">MSNSPLDESSSPGPSKWPPFRSTKREANGTTPSLASTGQAGEATVGPATVQSETGSGRYSPGRGSRRVRHQSRSASVGSIPSRTAADGNAKRRASDDVRGRETTPSGSKTSLRRHQPSRKLSLPVSLSGETSRRASRADVKVVPEVAATGQTSQRLSKAEVKLVPEVAATGQTSASKAEVKVVAQEEDNVGASKVPPTMTPVYACDSEACSLPHLVTFAVAADTPRSQEYATETVPRRGISTTETSSQPPAKSRTAEPSTTTDGVARGATATAPPEPRRSLSTARRELNASKSTFLSMDSGELSMDNRAESPPAGASSPISSAPENTRSGPEDSSRVLRSRRGHPEPPVQAKRDLKAVFDFTNILLSPPKRPSQPAKIKERYRAVAAICVAVFVAILFTAATLIYSFVARDKAEKRVPLCSSEDCTVHADILTAALNRSLDPCDDFRAYVCSAWTPRRQYREHVTSVMDGVIFSHLEGLSAVLRDGSAVLPAGEKARRMYELCEEYFEDGGANIKRLSFILQFLGLSWPEEPEGYEAPSFFDQLMELSLKWQVPFWISVRILSPPDSTRGRLLIKPGDYIAIARNHHRRVILDGDYAKYLQGFYGTLSEDDTSHAEAFFIEETRAVEGDVLEQLYSCFVSQMKNPASFPLGDIGNFTANIPSDDWMDAFQKYLYLNPSLAPHDGILVSDMKLLETIDRLLGKYDTRQLRRHLAWLFVQMYAPVFDSGLLWFTYGGKSRASPYRPVFCGLHVEAVYKMLMLSLTTVSRLTRHDEQFIDGAYGTLVSTAVRMVNGSEWLDRESKALAARKLSSLRVRVWPPSEYMDNDVLEEHYKEYPRGSESFREYWVTARRLISEQGKAEVRDADRLPTNYIPAHVNYDYILNSMDVQVGIIDRPLYYPMGTDAMFYGGLGFLMAKEMVKALDSVGLRWHPDGNQVDSIFSQASTSEFQFKDSCLRSQGSASIFPEVPALEIAHSSLLGALKSQSVPLSIRKDLPEMVVFFMTICYVTCATEGFPNPFAADCNKAVRNSAAFASAFKCTVGSRMNPGSKCNFFD</sequence>
<evidence type="ECO:0000313" key="13">
    <source>
        <dbReference type="Proteomes" id="UP000821837"/>
    </source>
</evidence>
<gene>
    <name evidence="12" type="ORF">HPB52_014225</name>
</gene>
<evidence type="ECO:0000259" key="11">
    <source>
        <dbReference type="Pfam" id="PF05649"/>
    </source>
</evidence>
<dbReference type="InterPro" id="IPR000718">
    <property type="entry name" value="Peptidase_M13"/>
</dbReference>
<feature type="compositionally biased region" description="Polar residues" evidence="8">
    <location>
        <begin position="73"/>
        <end position="82"/>
    </location>
</feature>
<dbReference type="AlphaFoldDB" id="A0A9D4T0W1"/>
<name>A0A9D4T0W1_RHISA</name>
<feature type="transmembrane region" description="Helical" evidence="9">
    <location>
        <begin position="712"/>
        <end position="733"/>
    </location>
</feature>
<dbReference type="GO" id="GO:0046872">
    <property type="term" value="F:metal ion binding"/>
    <property type="evidence" value="ECO:0007669"/>
    <property type="project" value="UniProtKB-KW"/>
</dbReference>
<dbReference type="PANTHER" id="PTHR11733">
    <property type="entry name" value="ZINC METALLOPROTEASE FAMILY M13 NEPRILYSIN-RELATED"/>
    <property type="match status" value="1"/>
</dbReference>
<protein>
    <submittedName>
        <fullName evidence="12">Uncharacterized protein</fullName>
    </submittedName>
</protein>
<feature type="compositionally biased region" description="Basic and acidic residues" evidence="8">
    <location>
        <begin position="89"/>
        <end position="102"/>
    </location>
</feature>
<keyword evidence="9" id="KW-0812">Transmembrane</keyword>
<feature type="compositionally biased region" description="Basic and acidic residues" evidence="8">
    <location>
        <begin position="276"/>
        <end position="289"/>
    </location>
</feature>
<dbReference type="EMBL" id="JABSTV010001249">
    <property type="protein sequence ID" value="KAH7962082.1"/>
    <property type="molecule type" value="Genomic_DNA"/>
</dbReference>
<accession>A0A9D4T0W1</accession>
<feature type="compositionally biased region" description="Basic and acidic residues" evidence="8">
    <location>
        <begin position="131"/>
        <end position="140"/>
    </location>
</feature>
<proteinExistence type="inferred from homology"/>
<feature type="transmembrane region" description="Helical" evidence="9">
    <location>
        <begin position="384"/>
        <end position="408"/>
    </location>
</feature>
<organism evidence="12 13">
    <name type="scientific">Rhipicephalus sanguineus</name>
    <name type="common">Brown dog tick</name>
    <name type="synonym">Ixodes sanguineus</name>
    <dbReference type="NCBI Taxonomy" id="34632"/>
    <lineage>
        <taxon>Eukaryota</taxon>
        <taxon>Metazoa</taxon>
        <taxon>Ecdysozoa</taxon>
        <taxon>Arthropoda</taxon>
        <taxon>Chelicerata</taxon>
        <taxon>Arachnida</taxon>
        <taxon>Acari</taxon>
        <taxon>Parasitiformes</taxon>
        <taxon>Ixodida</taxon>
        <taxon>Ixodoidea</taxon>
        <taxon>Ixodidae</taxon>
        <taxon>Rhipicephalinae</taxon>
        <taxon>Rhipicephalus</taxon>
        <taxon>Rhipicephalus</taxon>
    </lineage>
</organism>
<evidence type="ECO:0000256" key="5">
    <source>
        <dbReference type="ARBA" id="ARBA00022801"/>
    </source>
</evidence>